<proteinExistence type="predicted"/>
<evidence type="ECO:0000313" key="2">
    <source>
        <dbReference type="Proteomes" id="UP001054837"/>
    </source>
</evidence>
<keyword evidence="2" id="KW-1185">Reference proteome</keyword>
<name>A0AAV4Q441_9ARAC</name>
<reference evidence="1 2" key="1">
    <citation type="submission" date="2021-06" db="EMBL/GenBank/DDBJ databases">
        <title>Caerostris darwini draft genome.</title>
        <authorList>
            <person name="Kono N."/>
            <person name="Arakawa K."/>
        </authorList>
    </citation>
    <scope>NUCLEOTIDE SEQUENCE [LARGE SCALE GENOMIC DNA]</scope>
</reference>
<sequence length="131" mass="14437">MILMQELHPADLPVRHAFALEFLAFMEVMNSDCHGTFCGQTRPISLSKALSIHKISRYGQRKIYLQNAAPAPLHSAKVTLWCRLTTSFIVGPLFFEEVGPAVPLTAPSIVNAMESFAQPDHYNTSTACMSG</sequence>
<organism evidence="1 2">
    <name type="scientific">Caerostris darwini</name>
    <dbReference type="NCBI Taxonomy" id="1538125"/>
    <lineage>
        <taxon>Eukaryota</taxon>
        <taxon>Metazoa</taxon>
        <taxon>Ecdysozoa</taxon>
        <taxon>Arthropoda</taxon>
        <taxon>Chelicerata</taxon>
        <taxon>Arachnida</taxon>
        <taxon>Araneae</taxon>
        <taxon>Araneomorphae</taxon>
        <taxon>Entelegynae</taxon>
        <taxon>Araneoidea</taxon>
        <taxon>Araneidae</taxon>
        <taxon>Caerostris</taxon>
    </lineage>
</organism>
<comment type="caution">
    <text evidence="1">The sequence shown here is derived from an EMBL/GenBank/DDBJ whole genome shotgun (WGS) entry which is preliminary data.</text>
</comment>
<dbReference type="AlphaFoldDB" id="A0AAV4Q441"/>
<evidence type="ECO:0000313" key="1">
    <source>
        <dbReference type="EMBL" id="GIY04099.1"/>
    </source>
</evidence>
<dbReference type="Proteomes" id="UP001054837">
    <property type="component" value="Unassembled WGS sequence"/>
</dbReference>
<gene>
    <name evidence="1" type="primary">AVEN_148120_1</name>
    <name evidence="1" type="ORF">CDAR_543331</name>
</gene>
<accession>A0AAV4Q441</accession>
<protein>
    <submittedName>
        <fullName evidence="1">Uncharacterized protein</fullName>
    </submittedName>
</protein>
<dbReference type="EMBL" id="BPLQ01003891">
    <property type="protein sequence ID" value="GIY04099.1"/>
    <property type="molecule type" value="Genomic_DNA"/>
</dbReference>